<gene>
    <name evidence="3" type="ORF">LH29_23990</name>
</gene>
<dbReference type="Pfam" id="PF13561">
    <property type="entry name" value="adh_short_C2"/>
    <property type="match status" value="1"/>
</dbReference>
<evidence type="ECO:0000313" key="3">
    <source>
        <dbReference type="EMBL" id="KJF41672.1"/>
    </source>
</evidence>
<evidence type="ECO:0000256" key="1">
    <source>
        <dbReference type="ARBA" id="ARBA00006484"/>
    </source>
</evidence>
<dbReference type="Gene3D" id="3.40.50.720">
    <property type="entry name" value="NAD(P)-binding Rossmann-like Domain"/>
    <property type="match status" value="1"/>
</dbReference>
<proteinExistence type="inferred from homology"/>
<dbReference type="Proteomes" id="UP000032544">
    <property type="component" value="Unassembled WGS sequence"/>
</dbReference>
<dbReference type="EMBL" id="JRHC01000010">
    <property type="protein sequence ID" value="KJF41672.1"/>
    <property type="molecule type" value="Genomic_DNA"/>
</dbReference>
<reference evidence="3 4" key="1">
    <citation type="submission" date="2014-09" db="EMBL/GenBank/DDBJ databases">
        <title>Draft Genome Sequence of Draconibacterium sp. JN14CK-3.</title>
        <authorList>
            <person name="Dong C."/>
            <person name="Lai Q."/>
            <person name="Shao Z."/>
        </authorList>
    </citation>
    <scope>NUCLEOTIDE SEQUENCE [LARGE SCALE GENOMIC DNA]</scope>
    <source>
        <strain evidence="3 4">JN14CK-3</strain>
    </source>
</reference>
<dbReference type="CDD" id="cd11731">
    <property type="entry name" value="Lin1944_like_SDR_c"/>
    <property type="match status" value="1"/>
</dbReference>
<sequence>MKIVVIGGQGTIGSAVANHFKKKHEVITASRNNGDVLVNMENSESIKNMFEQIGKVDAIVNCAGATKWGPFAELSEEDFYVGLRGKLMGQVNIVRIGRHYLNEGGSITLTTGVLADDPVYGATNSAMANNAIHGFVLAVSQEHRNEFRLNVVSPELVEDSAERLGNAFPGHTPVSMQKVAKGYERSVEGLRTGEIIRVYE</sequence>
<dbReference type="PANTHER" id="PTHR43477:SF1">
    <property type="entry name" value="DIHYDROANTICAPSIN 7-DEHYDROGENASE"/>
    <property type="match status" value="1"/>
</dbReference>
<dbReference type="InterPro" id="IPR002347">
    <property type="entry name" value="SDR_fam"/>
</dbReference>
<dbReference type="AlphaFoldDB" id="A0A0D8J430"/>
<dbReference type="GO" id="GO:0016491">
    <property type="term" value="F:oxidoreductase activity"/>
    <property type="evidence" value="ECO:0007669"/>
    <property type="project" value="UniProtKB-KW"/>
</dbReference>
<accession>A0A0D8J430</accession>
<protein>
    <submittedName>
        <fullName evidence="3">Short-chain dehydrogenase</fullName>
    </submittedName>
</protein>
<comment type="similarity">
    <text evidence="1">Belongs to the short-chain dehydrogenases/reductases (SDR) family.</text>
</comment>
<dbReference type="PANTHER" id="PTHR43477">
    <property type="entry name" value="DIHYDROANTICAPSIN 7-DEHYDROGENASE"/>
    <property type="match status" value="1"/>
</dbReference>
<dbReference type="STRING" id="1544798.LH29_23990"/>
<dbReference type="NCBIfam" id="NF005754">
    <property type="entry name" value="PRK07578.1"/>
    <property type="match status" value="1"/>
</dbReference>
<evidence type="ECO:0000313" key="4">
    <source>
        <dbReference type="Proteomes" id="UP000032544"/>
    </source>
</evidence>
<evidence type="ECO:0000256" key="2">
    <source>
        <dbReference type="ARBA" id="ARBA00023002"/>
    </source>
</evidence>
<organism evidence="3 4">
    <name type="scientific">Draconibacterium sediminis</name>
    <dbReference type="NCBI Taxonomy" id="1544798"/>
    <lineage>
        <taxon>Bacteria</taxon>
        <taxon>Pseudomonadati</taxon>
        <taxon>Bacteroidota</taxon>
        <taxon>Bacteroidia</taxon>
        <taxon>Marinilabiliales</taxon>
        <taxon>Prolixibacteraceae</taxon>
        <taxon>Draconibacterium</taxon>
    </lineage>
</organism>
<dbReference type="OrthoDB" id="9787486at2"/>
<dbReference type="SUPFAM" id="SSF51735">
    <property type="entry name" value="NAD(P)-binding Rossmann-fold domains"/>
    <property type="match status" value="1"/>
</dbReference>
<dbReference type="RefSeq" id="WP_045033708.1">
    <property type="nucleotide sequence ID" value="NZ_JRHC01000010.1"/>
</dbReference>
<dbReference type="PRINTS" id="PR00081">
    <property type="entry name" value="GDHRDH"/>
</dbReference>
<dbReference type="InterPro" id="IPR051122">
    <property type="entry name" value="SDR_DHRS6-like"/>
</dbReference>
<name>A0A0D8J430_9BACT</name>
<comment type="caution">
    <text evidence="3">The sequence shown here is derived from an EMBL/GenBank/DDBJ whole genome shotgun (WGS) entry which is preliminary data.</text>
</comment>
<keyword evidence="4" id="KW-1185">Reference proteome</keyword>
<keyword evidence="2" id="KW-0560">Oxidoreductase</keyword>
<dbReference type="InterPro" id="IPR036291">
    <property type="entry name" value="NAD(P)-bd_dom_sf"/>
</dbReference>